<dbReference type="Proteomes" id="UP001152888">
    <property type="component" value="Unassembled WGS sequence"/>
</dbReference>
<dbReference type="InterPro" id="IPR000467">
    <property type="entry name" value="G_patch_dom"/>
</dbReference>
<feature type="region of interest" description="Disordered" evidence="2">
    <location>
        <begin position="391"/>
        <end position="410"/>
    </location>
</feature>
<dbReference type="SMART" id="SM00443">
    <property type="entry name" value="G_patch"/>
    <property type="match status" value="1"/>
</dbReference>
<name>A0A9P0KS28_ACAOB</name>
<gene>
    <name evidence="4" type="ORF">ACAOBT_LOCUS13956</name>
</gene>
<reference evidence="4" key="1">
    <citation type="submission" date="2022-03" db="EMBL/GenBank/DDBJ databases">
        <authorList>
            <person name="Sayadi A."/>
        </authorList>
    </citation>
    <scope>NUCLEOTIDE SEQUENCE</scope>
</reference>
<dbReference type="PANTHER" id="PTHR23149">
    <property type="entry name" value="G PATCH DOMAIN CONTAINING PROTEIN"/>
    <property type="match status" value="1"/>
</dbReference>
<evidence type="ECO:0000259" key="3">
    <source>
        <dbReference type="PROSITE" id="PS50174"/>
    </source>
</evidence>
<proteinExistence type="predicted"/>
<feature type="region of interest" description="Disordered" evidence="2">
    <location>
        <begin position="271"/>
        <end position="303"/>
    </location>
</feature>
<dbReference type="Pfam" id="PF01585">
    <property type="entry name" value="G-patch"/>
    <property type="match status" value="1"/>
</dbReference>
<evidence type="ECO:0000313" key="4">
    <source>
        <dbReference type="EMBL" id="CAH1980391.1"/>
    </source>
</evidence>
<comment type="caution">
    <text evidence="4">The sequence shown here is derived from an EMBL/GenBank/DDBJ whole genome shotgun (WGS) entry which is preliminary data.</text>
</comment>
<dbReference type="EMBL" id="CAKOFQ010006894">
    <property type="protein sequence ID" value="CAH1980391.1"/>
    <property type="molecule type" value="Genomic_DNA"/>
</dbReference>
<keyword evidence="5" id="KW-1185">Reference proteome</keyword>
<dbReference type="PROSITE" id="PS50174">
    <property type="entry name" value="G_PATCH"/>
    <property type="match status" value="1"/>
</dbReference>
<dbReference type="InterPro" id="IPR050656">
    <property type="entry name" value="PINX1"/>
</dbReference>
<dbReference type="GO" id="GO:0003676">
    <property type="term" value="F:nucleic acid binding"/>
    <property type="evidence" value="ECO:0007669"/>
    <property type="project" value="InterPro"/>
</dbReference>
<sequence>MDFARKQLEKYGWSEGKGLGREEDGISTALKPKLKFDKAGLGHNIGDEYKNNWWEKVFNSAANNIDVEANNDEVKMKLKSNEPLEISTRGYSSKKKKDGMKYGSFMKVSKLTQNGIERYGLLDEDPEPSSSTKAVNNPFLPLTDEELFAACGGRTAHKGARHGIKLSGKLSRIEKQEKMLLKKMRKVSLSDDNEKEKGVAEKKLKKLKKQKGQNREKYTPIKEDSMESVCSNGLRMKKKRKSVSFNDTVTVTKYAVDPDPDTNLESEACSTRDENINDQNLEGIASGSDEGIEQDIENNNNDLEDNHRSFEVAQFKISDLSKAERKKLKKKRKLDSRKNTQSVSLLRELNDGEFEDDENAVDMDERIKMKKRKFFDDCDFEGGAFSVTDFPGRSTKQKLKKKRKKQRKLEERISSITRSLDNVCRISESE</sequence>
<feature type="compositionally biased region" description="Basic residues" evidence="2">
    <location>
        <begin position="395"/>
        <end position="407"/>
    </location>
</feature>
<dbReference type="OrthoDB" id="10019757at2759"/>
<evidence type="ECO:0000256" key="1">
    <source>
        <dbReference type="ARBA" id="ARBA00040365"/>
    </source>
</evidence>
<dbReference type="PANTHER" id="PTHR23149:SF9">
    <property type="entry name" value="G PATCH DOMAIN-CONTAINING PROTEIN 4"/>
    <property type="match status" value="1"/>
</dbReference>
<organism evidence="4 5">
    <name type="scientific">Acanthoscelides obtectus</name>
    <name type="common">Bean weevil</name>
    <name type="synonym">Bruchus obtectus</name>
    <dbReference type="NCBI Taxonomy" id="200917"/>
    <lineage>
        <taxon>Eukaryota</taxon>
        <taxon>Metazoa</taxon>
        <taxon>Ecdysozoa</taxon>
        <taxon>Arthropoda</taxon>
        <taxon>Hexapoda</taxon>
        <taxon>Insecta</taxon>
        <taxon>Pterygota</taxon>
        <taxon>Neoptera</taxon>
        <taxon>Endopterygota</taxon>
        <taxon>Coleoptera</taxon>
        <taxon>Polyphaga</taxon>
        <taxon>Cucujiformia</taxon>
        <taxon>Chrysomeloidea</taxon>
        <taxon>Chrysomelidae</taxon>
        <taxon>Bruchinae</taxon>
        <taxon>Bruchini</taxon>
        <taxon>Acanthoscelides</taxon>
    </lineage>
</organism>
<dbReference type="AlphaFoldDB" id="A0A9P0KS28"/>
<accession>A0A9P0KS28</accession>
<dbReference type="GO" id="GO:0005730">
    <property type="term" value="C:nucleolus"/>
    <property type="evidence" value="ECO:0007669"/>
    <property type="project" value="TreeGrafter"/>
</dbReference>
<feature type="domain" description="G-patch" evidence="3">
    <location>
        <begin position="1"/>
        <end position="46"/>
    </location>
</feature>
<evidence type="ECO:0000256" key="2">
    <source>
        <dbReference type="SAM" id="MobiDB-lite"/>
    </source>
</evidence>
<protein>
    <recommendedName>
        <fullName evidence="1">G patch domain-containing protein 4</fullName>
    </recommendedName>
</protein>
<evidence type="ECO:0000313" key="5">
    <source>
        <dbReference type="Proteomes" id="UP001152888"/>
    </source>
</evidence>